<dbReference type="CDD" id="cd01335">
    <property type="entry name" value="Radical_SAM"/>
    <property type="match status" value="1"/>
</dbReference>
<evidence type="ECO:0000256" key="6">
    <source>
        <dbReference type="ARBA" id="ARBA00023014"/>
    </source>
</evidence>
<dbReference type="RefSeq" id="WP_154520313.1">
    <property type="nucleotide sequence ID" value="NZ_VUMT01000040.1"/>
</dbReference>
<evidence type="ECO:0000313" key="9">
    <source>
        <dbReference type="Proteomes" id="UP000482209"/>
    </source>
</evidence>
<keyword evidence="3" id="KW-0949">S-adenosyl-L-methionine</keyword>
<keyword evidence="6" id="KW-0411">Iron-sulfur</keyword>
<dbReference type="GO" id="GO:0003824">
    <property type="term" value="F:catalytic activity"/>
    <property type="evidence" value="ECO:0007669"/>
    <property type="project" value="InterPro"/>
</dbReference>
<gene>
    <name evidence="8" type="ORF">FYJ58_13940</name>
</gene>
<comment type="cofactor">
    <cofactor evidence="1">
        <name>[4Fe-4S] cluster</name>
        <dbReference type="ChEBI" id="CHEBI:49883"/>
    </cofactor>
</comment>
<dbReference type="AlphaFoldDB" id="A0A6L5Y1B7"/>
<feature type="domain" description="Radical SAM core" evidence="7">
    <location>
        <begin position="12"/>
        <end position="231"/>
    </location>
</feature>
<dbReference type="GO" id="GO:0046872">
    <property type="term" value="F:metal ion binding"/>
    <property type="evidence" value="ECO:0007669"/>
    <property type="project" value="UniProtKB-KW"/>
</dbReference>
<evidence type="ECO:0000256" key="1">
    <source>
        <dbReference type="ARBA" id="ARBA00001966"/>
    </source>
</evidence>
<name>A0A6L5Y1B7_9FIRM</name>
<dbReference type="InterPro" id="IPR013785">
    <property type="entry name" value="Aldolase_TIM"/>
</dbReference>
<keyword evidence="2" id="KW-0004">4Fe-4S</keyword>
<evidence type="ECO:0000256" key="4">
    <source>
        <dbReference type="ARBA" id="ARBA00022723"/>
    </source>
</evidence>
<dbReference type="InterPro" id="IPR034457">
    <property type="entry name" value="Organic_radical-activating"/>
</dbReference>
<dbReference type="InterPro" id="IPR058240">
    <property type="entry name" value="rSAM_sf"/>
</dbReference>
<evidence type="ECO:0000256" key="2">
    <source>
        <dbReference type="ARBA" id="ARBA00022485"/>
    </source>
</evidence>
<dbReference type="PANTHER" id="PTHR30352:SF13">
    <property type="entry name" value="GLYCYL-RADICAL ENZYME ACTIVATING ENZYME YJJW-RELATED"/>
    <property type="match status" value="1"/>
</dbReference>
<evidence type="ECO:0000313" key="8">
    <source>
        <dbReference type="EMBL" id="MSS64956.1"/>
    </source>
</evidence>
<dbReference type="InterPro" id="IPR007197">
    <property type="entry name" value="rSAM"/>
</dbReference>
<evidence type="ECO:0000256" key="3">
    <source>
        <dbReference type="ARBA" id="ARBA00022691"/>
    </source>
</evidence>
<dbReference type="SUPFAM" id="SSF102114">
    <property type="entry name" value="Radical SAM enzymes"/>
    <property type="match status" value="1"/>
</dbReference>
<keyword evidence="9" id="KW-1185">Reference proteome</keyword>
<dbReference type="SFLD" id="SFLDS00029">
    <property type="entry name" value="Radical_SAM"/>
    <property type="match status" value="1"/>
</dbReference>
<comment type="caution">
    <text evidence="8">The sequence shown here is derived from an EMBL/GenBank/DDBJ whole genome shotgun (WGS) entry which is preliminary data.</text>
</comment>
<protein>
    <submittedName>
        <fullName evidence="8">Anaerobic ribonucleoside-triphosphate reductase activating protein</fullName>
    </submittedName>
</protein>
<dbReference type="Proteomes" id="UP000482209">
    <property type="component" value="Unassembled WGS sequence"/>
</dbReference>
<organism evidence="8 9">
    <name type="scientific">Velocimicrobium porci</name>
    <dbReference type="NCBI Taxonomy" id="2606634"/>
    <lineage>
        <taxon>Bacteria</taxon>
        <taxon>Bacillati</taxon>
        <taxon>Bacillota</taxon>
        <taxon>Clostridia</taxon>
        <taxon>Lachnospirales</taxon>
        <taxon>Lachnospiraceae</taxon>
        <taxon>Velocimicrobium</taxon>
    </lineage>
</organism>
<dbReference type="Pfam" id="PF04055">
    <property type="entry name" value="Radical_SAM"/>
    <property type="match status" value="1"/>
</dbReference>
<sequence>MNIAGFNKTTLLDYPHHLAATIFFRGCDFRCPFCHNSSLVLPERADNTSVSDEDILSYLKKRSSILEGVCITGGEPSLQAELPVFIEKIKQLGLKVKLDTNGNHPELLQFLIKNQLIDYIAMDIKNSLSKYGSTIGIPGFDTGKIEKSVKLIRSGSIPYEFRTTIVKELHTKQDIQEIGIWLSGSSLYYLQSFEDSGDILCPNLSAHTKDTISQFQKILSQYITQVAIRGL</sequence>
<dbReference type="GO" id="GO:0051539">
    <property type="term" value="F:4 iron, 4 sulfur cluster binding"/>
    <property type="evidence" value="ECO:0007669"/>
    <property type="project" value="UniProtKB-KW"/>
</dbReference>
<dbReference type="SFLD" id="SFLDG01094">
    <property type="entry name" value="Uncharacterised_Radical_SAM_Su"/>
    <property type="match status" value="1"/>
</dbReference>
<dbReference type="InterPro" id="IPR012840">
    <property type="entry name" value="NrdG2"/>
</dbReference>
<proteinExistence type="predicted"/>
<dbReference type="EMBL" id="VUMT01000040">
    <property type="protein sequence ID" value="MSS64956.1"/>
    <property type="molecule type" value="Genomic_DNA"/>
</dbReference>
<dbReference type="NCBIfam" id="TIGR02495">
    <property type="entry name" value="NrdG2"/>
    <property type="match status" value="1"/>
</dbReference>
<keyword evidence="4" id="KW-0479">Metal-binding</keyword>
<evidence type="ECO:0000259" key="7">
    <source>
        <dbReference type="PROSITE" id="PS51918"/>
    </source>
</evidence>
<accession>A0A6L5Y1B7</accession>
<dbReference type="PANTHER" id="PTHR30352">
    <property type="entry name" value="PYRUVATE FORMATE-LYASE-ACTIVATING ENZYME"/>
    <property type="match status" value="1"/>
</dbReference>
<dbReference type="PROSITE" id="PS51918">
    <property type="entry name" value="RADICAL_SAM"/>
    <property type="match status" value="1"/>
</dbReference>
<reference evidence="8 9" key="1">
    <citation type="submission" date="2019-08" db="EMBL/GenBank/DDBJ databases">
        <title>In-depth cultivation of the pig gut microbiome towards novel bacterial diversity and tailored functional studies.</title>
        <authorList>
            <person name="Wylensek D."/>
            <person name="Hitch T.C.A."/>
            <person name="Clavel T."/>
        </authorList>
    </citation>
    <scope>NUCLEOTIDE SEQUENCE [LARGE SCALE GENOMIC DNA]</scope>
    <source>
        <strain evidence="8 9">WCA-693-APC-MOT-I</strain>
    </source>
</reference>
<dbReference type="Gene3D" id="3.20.20.70">
    <property type="entry name" value="Aldolase class I"/>
    <property type="match status" value="1"/>
</dbReference>
<keyword evidence="5" id="KW-0408">Iron</keyword>
<evidence type="ECO:0000256" key="5">
    <source>
        <dbReference type="ARBA" id="ARBA00023004"/>
    </source>
</evidence>